<dbReference type="AlphaFoldDB" id="A0A830EMJ3"/>
<dbReference type="EMBL" id="BMOC01000005">
    <property type="protein sequence ID" value="GGJ03459.1"/>
    <property type="molecule type" value="Genomic_DNA"/>
</dbReference>
<keyword evidence="3" id="KW-1185">Reference proteome</keyword>
<reference evidence="2" key="1">
    <citation type="journal article" date="2014" name="Int. J. Syst. Evol. Microbiol.">
        <title>Complete genome sequence of Corynebacterium casei LMG S-19264T (=DSM 44701T), isolated from a smear-ripened cheese.</title>
        <authorList>
            <consortium name="US DOE Joint Genome Institute (JGI-PGF)"/>
            <person name="Walter F."/>
            <person name="Albersmeier A."/>
            <person name="Kalinowski J."/>
            <person name="Ruckert C."/>
        </authorList>
    </citation>
    <scope>NUCLEOTIDE SEQUENCE</scope>
    <source>
        <strain evidence="2">JCM 14359</strain>
    </source>
</reference>
<evidence type="ECO:0000313" key="2">
    <source>
        <dbReference type="EMBL" id="GGJ03459.1"/>
    </source>
</evidence>
<evidence type="ECO:0000256" key="1">
    <source>
        <dbReference type="SAM" id="MobiDB-lite"/>
    </source>
</evidence>
<organism evidence="2 3">
    <name type="scientific">Halobellus salinus</name>
    <dbReference type="NCBI Taxonomy" id="931585"/>
    <lineage>
        <taxon>Archaea</taxon>
        <taxon>Methanobacteriati</taxon>
        <taxon>Methanobacteriota</taxon>
        <taxon>Stenosarchaea group</taxon>
        <taxon>Halobacteria</taxon>
        <taxon>Halobacteriales</taxon>
        <taxon>Haloferacaceae</taxon>
        <taxon>Halobellus</taxon>
    </lineage>
</organism>
<dbReference type="Proteomes" id="UP000653099">
    <property type="component" value="Unassembled WGS sequence"/>
</dbReference>
<feature type="region of interest" description="Disordered" evidence="1">
    <location>
        <begin position="73"/>
        <end position="113"/>
    </location>
</feature>
<protein>
    <submittedName>
        <fullName evidence="2">Uncharacterized protein</fullName>
    </submittedName>
</protein>
<sequence length="113" mass="12614">MTPRRFTIIEHEVGLEPGSLSMSVIVESGEAELALGDLRTEMGKPSNNLERLFLLVDGEVDYTKDIRAMTPTGELPAWPELRHNTSRGRRRPGWSRSTARTTTSETWRGTTSG</sequence>
<dbReference type="Gene3D" id="3.20.20.60">
    <property type="entry name" value="Phosphoenolpyruvate-binding domains"/>
    <property type="match status" value="1"/>
</dbReference>
<proteinExistence type="predicted"/>
<accession>A0A830EMJ3</accession>
<feature type="compositionally biased region" description="Basic residues" evidence="1">
    <location>
        <begin position="84"/>
        <end position="93"/>
    </location>
</feature>
<evidence type="ECO:0000313" key="3">
    <source>
        <dbReference type="Proteomes" id="UP000653099"/>
    </source>
</evidence>
<name>A0A830EMJ3_9EURY</name>
<reference evidence="2" key="2">
    <citation type="submission" date="2020-09" db="EMBL/GenBank/DDBJ databases">
        <authorList>
            <person name="Sun Q."/>
            <person name="Ohkuma M."/>
        </authorList>
    </citation>
    <scope>NUCLEOTIDE SEQUENCE</scope>
    <source>
        <strain evidence="2">JCM 14359</strain>
    </source>
</reference>
<comment type="caution">
    <text evidence="2">The sequence shown here is derived from an EMBL/GenBank/DDBJ whole genome shotgun (WGS) entry which is preliminary data.</text>
</comment>
<feature type="compositionally biased region" description="Low complexity" evidence="1">
    <location>
        <begin position="94"/>
        <end position="113"/>
    </location>
</feature>
<gene>
    <name evidence="2" type="ORF">GCM10008995_11540</name>
</gene>
<dbReference type="InterPro" id="IPR040442">
    <property type="entry name" value="Pyrv_kinase-like_dom_sf"/>
</dbReference>